<dbReference type="SUPFAM" id="SSF56281">
    <property type="entry name" value="Metallo-hydrolase/oxidoreductase"/>
    <property type="match status" value="1"/>
</dbReference>
<dbReference type="Gene3D" id="3.60.15.10">
    <property type="entry name" value="Ribonuclease Z/Hydroxyacylglutathione hydrolase-like"/>
    <property type="match status" value="1"/>
</dbReference>
<dbReference type="RefSeq" id="WP_208505605.1">
    <property type="nucleotide sequence ID" value="NZ_JAGFOA010000008.1"/>
</dbReference>
<dbReference type="AlphaFoldDB" id="A0A939QUZ2"/>
<reference evidence="2" key="1">
    <citation type="submission" date="2021-03" db="EMBL/GenBank/DDBJ databases">
        <title>Microbacterium sp. nov., a novel actinobacterium isolated from cow dung.</title>
        <authorList>
            <person name="Zhang L."/>
        </authorList>
    </citation>
    <scope>NUCLEOTIDE SEQUENCE</scope>
    <source>
        <strain evidence="2">NEAU-LLB</strain>
    </source>
</reference>
<sequence length="280" mass="30421">MPQLTYDVFVCDPIPQAITSLVPNGERRMFSPLSVTLISGDEDAVLVDPPLTVAQAADVARWIEASGKRLTHIFATHGHGDHWFTAGLLAEQFGARVVASEPTIEQMQRNVAIRPQFWDALFPGQLPETDVTAVTVPGGVIELEGHELRIIDVGHTDTDGTSILHVPSIGLVVAGDVLYNNVHQYLREAQGDGIEQWLAAIDTVGALAPTHVVAGHKDKTRDDDATRINAETRAYLLTAREQLEVQTSAIDYFHAMLAAYPDRLNAGALWSSATALYPES</sequence>
<dbReference type="Proteomes" id="UP000680132">
    <property type="component" value="Unassembled WGS sequence"/>
</dbReference>
<feature type="domain" description="Metallo-beta-lactamase" evidence="1">
    <location>
        <begin position="32"/>
        <end position="216"/>
    </location>
</feature>
<dbReference type="Pfam" id="PF00753">
    <property type="entry name" value="Lactamase_B"/>
    <property type="match status" value="1"/>
</dbReference>
<keyword evidence="3" id="KW-1185">Reference proteome</keyword>
<accession>A0A939QUZ2</accession>
<dbReference type="PANTHER" id="PTHR42951">
    <property type="entry name" value="METALLO-BETA-LACTAMASE DOMAIN-CONTAINING"/>
    <property type="match status" value="1"/>
</dbReference>
<comment type="caution">
    <text evidence="2">The sequence shown here is derived from an EMBL/GenBank/DDBJ whole genome shotgun (WGS) entry which is preliminary data.</text>
</comment>
<proteinExistence type="predicted"/>
<dbReference type="CDD" id="cd07739">
    <property type="entry name" value="metallo-hydrolase-like_MBL-fold"/>
    <property type="match status" value="1"/>
</dbReference>
<evidence type="ECO:0000259" key="1">
    <source>
        <dbReference type="SMART" id="SM00849"/>
    </source>
</evidence>
<gene>
    <name evidence="2" type="ORF">J5V96_16775</name>
</gene>
<dbReference type="InterPro" id="IPR036866">
    <property type="entry name" value="RibonucZ/Hydroxyglut_hydro"/>
</dbReference>
<dbReference type="SMART" id="SM00849">
    <property type="entry name" value="Lactamase_B"/>
    <property type="match status" value="1"/>
</dbReference>
<name>A0A939QUZ2_9MICO</name>
<dbReference type="InterPro" id="IPR001279">
    <property type="entry name" value="Metallo-B-lactamas"/>
</dbReference>
<evidence type="ECO:0000313" key="2">
    <source>
        <dbReference type="EMBL" id="MBO3665156.1"/>
    </source>
</evidence>
<organism evidence="2 3">
    <name type="scientific">Microbacterium stercoris</name>
    <dbReference type="NCBI Taxonomy" id="2820289"/>
    <lineage>
        <taxon>Bacteria</taxon>
        <taxon>Bacillati</taxon>
        <taxon>Actinomycetota</taxon>
        <taxon>Actinomycetes</taxon>
        <taxon>Micrococcales</taxon>
        <taxon>Microbacteriaceae</taxon>
        <taxon>Microbacterium</taxon>
    </lineage>
</organism>
<dbReference type="EMBL" id="JAGFOA010000008">
    <property type="protein sequence ID" value="MBO3665156.1"/>
    <property type="molecule type" value="Genomic_DNA"/>
</dbReference>
<evidence type="ECO:0000313" key="3">
    <source>
        <dbReference type="Proteomes" id="UP000680132"/>
    </source>
</evidence>
<protein>
    <submittedName>
        <fullName evidence="2">MBL fold metallo-hydrolase</fullName>
    </submittedName>
</protein>
<dbReference type="PANTHER" id="PTHR42951:SF14">
    <property type="entry name" value="METALLO-BETA-LACTAMASE SUPERFAMILY PROTEIN"/>
    <property type="match status" value="1"/>
</dbReference>
<dbReference type="InterPro" id="IPR050855">
    <property type="entry name" value="NDM-1-like"/>
</dbReference>